<protein>
    <submittedName>
        <fullName evidence="10">Glycosyltransferase 87 family protein</fullName>
    </submittedName>
</protein>
<feature type="transmembrane region" description="Helical" evidence="9">
    <location>
        <begin position="79"/>
        <end position="96"/>
    </location>
</feature>
<sequence length="482" mass="50443">MTRARIGGATLLLASVAIGFVALTLLRPVDHDESQYVAAAMLTAAGRLPYRDYAYLQTPLQPFLFAPVVWVAGLWTWPGLRIVNALLGVTAVAAVLRGARAAGADARVAVTVAALFASCDILLFSVAVARNDALPVACFAIATALVAGRERQGWRAVATGALLALAAAAKISYAVPAGMLGVYALADRRERPILLLAGALPVAVFVAWTWWLSPAGFMFGTLDFPAHAPAQFYADRPWKMSLAAKLVDTLKFLALGAALPAVAIVARDAWRRRRPNALDMLLLGAIVAALLPSPTWRQYLLPVLPPLFIRLAIIWQRPPGGGTRRTMAFFAMLGIGAGVATTLTPGALHLLPAMRQADAARRAMDAAGVTGPVATLSPQFLAATGRLPDARFATGPFYYRSAGLLPPARERALHLIARGRRVQAEAVLIGGEGPATAGDATLDAALARAFGGTAIALPDSALTLLVRTPRGRPAGSSAGAAE</sequence>
<dbReference type="Pfam" id="PF09594">
    <property type="entry name" value="GT87"/>
    <property type="match status" value="1"/>
</dbReference>
<dbReference type="Proteomes" id="UP001230685">
    <property type="component" value="Unassembled WGS sequence"/>
</dbReference>
<organism evidence="10 11">
    <name type="scientific">Sphingomonas aurea</name>
    <dbReference type="NCBI Taxonomy" id="3063994"/>
    <lineage>
        <taxon>Bacteria</taxon>
        <taxon>Pseudomonadati</taxon>
        <taxon>Pseudomonadota</taxon>
        <taxon>Alphaproteobacteria</taxon>
        <taxon>Sphingomonadales</taxon>
        <taxon>Sphingomonadaceae</taxon>
        <taxon>Sphingomonas</taxon>
    </lineage>
</organism>
<accession>A0ABT9ELB7</accession>
<evidence type="ECO:0000256" key="1">
    <source>
        <dbReference type="ARBA" id="ARBA00004651"/>
    </source>
</evidence>
<name>A0ABT9ELB7_9SPHN</name>
<evidence type="ECO:0000256" key="8">
    <source>
        <dbReference type="ARBA" id="ARBA00024033"/>
    </source>
</evidence>
<keyword evidence="6 9" id="KW-1133">Transmembrane helix</keyword>
<feature type="transmembrane region" description="Helical" evidence="9">
    <location>
        <begin position="193"/>
        <end position="211"/>
    </location>
</feature>
<dbReference type="PANTHER" id="PTHR33908:SF11">
    <property type="entry name" value="MEMBRANE PROTEIN"/>
    <property type="match status" value="1"/>
</dbReference>
<feature type="transmembrane region" description="Helical" evidence="9">
    <location>
        <begin position="250"/>
        <end position="270"/>
    </location>
</feature>
<keyword evidence="4" id="KW-0808">Transferase</keyword>
<evidence type="ECO:0000256" key="9">
    <source>
        <dbReference type="SAM" id="Phobius"/>
    </source>
</evidence>
<evidence type="ECO:0000256" key="5">
    <source>
        <dbReference type="ARBA" id="ARBA00022692"/>
    </source>
</evidence>
<dbReference type="RefSeq" id="WP_305173294.1">
    <property type="nucleotide sequence ID" value="NZ_JAUUDS010000004.1"/>
</dbReference>
<keyword evidence="2" id="KW-1003">Cell membrane</keyword>
<feature type="transmembrane region" description="Helical" evidence="9">
    <location>
        <begin position="277"/>
        <end position="293"/>
    </location>
</feature>
<feature type="transmembrane region" description="Helical" evidence="9">
    <location>
        <begin position="161"/>
        <end position="186"/>
    </location>
</feature>
<evidence type="ECO:0000313" key="10">
    <source>
        <dbReference type="EMBL" id="MDP1027586.1"/>
    </source>
</evidence>
<feature type="transmembrane region" description="Helical" evidence="9">
    <location>
        <begin position="327"/>
        <end position="351"/>
    </location>
</feature>
<dbReference type="InterPro" id="IPR018584">
    <property type="entry name" value="GT87"/>
</dbReference>
<feature type="transmembrane region" description="Helical" evidence="9">
    <location>
        <begin position="108"/>
        <end position="129"/>
    </location>
</feature>
<gene>
    <name evidence="10" type="ORF">Q5H91_10210</name>
</gene>
<keyword evidence="5 9" id="KW-0812">Transmembrane</keyword>
<proteinExistence type="inferred from homology"/>
<dbReference type="EMBL" id="JAUUDS010000004">
    <property type="protein sequence ID" value="MDP1027586.1"/>
    <property type="molecule type" value="Genomic_DNA"/>
</dbReference>
<dbReference type="PANTHER" id="PTHR33908">
    <property type="entry name" value="MANNOSYLTRANSFERASE YKCB-RELATED"/>
    <property type="match status" value="1"/>
</dbReference>
<dbReference type="InterPro" id="IPR050297">
    <property type="entry name" value="LipidA_mod_glycosyltrf_83"/>
</dbReference>
<evidence type="ECO:0000313" key="11">
    <source>
        <dbReference type="Proteomes" id="UP001230685"/>
    </source>
</evidence>
<evidence type="ECO:0000256" key="7">
    <source>
        <dbReference type="ARBA" id="ARBA00023136"/>
    </source>
</evidence>
<reference evidence="10 11" key="1">
    <citation type="submission" date="2023-07" db="EMBL/GenBank/DDBJ databases">
        <authorList>
            <person name="Kim M.K."/>
        </authorList>
    </citation>
    <scope>NUCLEOTIDE SEQUENCE [LARGE SCALE GENOMIC DNA]</scope>
    <source>
        <strain evidence="10 11">KR1UV-12</strain>
    </source>
</reference>
<evidence type="ECO:0000256" key="2">
    <source>
        <dbReference type="ARBA" id="ARBA00022475"/>
    </source>
</evidence>
<evidence type="ECO:0000256" key="4">
    <source>
        <dbReference type="ARBA" id="ARBA00022679"/>
    </source>
</evidence>
<comment type="caution">
    <text evidence="10">The sequence shown here is derived from an EMBL/GenBank/DDBJ whole genome shotgun (WGS) entry which is preliminary data.</text>
</comment>
<comment type="subcellular location">
    <subcellularLocation>
        <location evidence="1">Cell membrane</location>
        <topology evidence="1">Multi-pass membrane protein</topology>
    </subcellularLocation>
</comment>
<evidence type="ECO:0000256" key="6">
    <source>
        <dbReference type="ARBA" id="ARBA00022989"/>
    </source>
</evidence>
<comment type="similarity">
    <text evidence="8">Belongs to the glycosyltransferase 87 family.</text>
</comment>
<feature type="transmembrane region" description="Helical" evidence="9">
    <location>
        <begin position="6"/>
        <end position="26"/>
    </location>
</feature>
<keyword evidence="7 9" id="KW-0472">Membrane</keyword>
<keyword evidence="3" id="KW-0328">Glycosyltransferase</keyword>
<keyword evidence="11" id="KW-1185">Reference proteome</keyword>
<evidence type="ECO:0000256" key="3">
    <source>
        <dbReference type="ARBA" id="ARBA00022676"/>
    </source>
</evidence>